<evidence type="ECO:0000313" key="4">
    <source>
        <dbReference type="Proteomes" id="UP000462055"/>
    </source>
</evidence>
<dbReference type="Proteomes" id="UP000462055">
    <property type="component" value="Unassembled WGS sequence"/>
</dbReference>
<dbReference type="PANTHER" id="PTHR30461">
    <property type="entry name" value="DNA-INVERTASE FROM LAMBDOID PROPHAGE"/>
    <property type="match status" value="1"/>
</dbReference>
<dbReference type="Pfam" id="PF07508">
    <property type="entry name" value="Recombinase"/>
    <property type="match status" value="1"/>
</dbReference>
<dbReference type="InterPro" id="IPR006119">
    <property type="entry name" value="Resolv_N"/>
</dbReference>
<evidence type="ECO:0000259" key="2">
    <source>
        <dbReference type="PROSITE" id="PS51737"/>
    </source>
</evidence>
<sequence length="829" mass="90324">MNGAGKITASHRARNALVYVRQSTSGQLRRHTESTARQYGLAGQARALGWPESAIVVVDADLGVSGRYGSVRAGFADLVSRVCLGEVGAILGLEVSRLARSSAEFTRLLELARLTGTLLIDTDGVYDIGDVNDRMLLGLKGTMSEAELHLLAGRLHGAKLAAAQRGDLRFPLPIGYVLDSDGQYLIDPDEEIRAAVADVFTCFAQAGSAYRVVGEFTDRKFPLRAYGGAWAGQVRWGRLSHARVCDILANPCYAGTYVYGRSYQEYKVTPDGGVRSARRYRPREQWPLVIHDHHEGYIGWQQFLANEAKLQANRTRKGGRPAREGHALLQGIIVCGGCGIRMAPSYRDQRYSSYQCAEARREAKVTARCRTIATSVVDDAVSELVLATINPGQIKLALKAADEVARRHTRSHRAAELAAERAQYEADRAERAFMQVEPENRLVARTLEKRWETKLAALVEAEAALATARDARPELPERSSLLALAGDLPALWASPDIEYRDRKRLLRTLIADVTIIPTSEKDVVTIGVRWQTGATDQITVGRPGPGRTPAEALEFIAARSATTRDAALAAQLNAAGLTTGRGRPFDAAAVHRARNAAGLRAPWSASACHDGEITIAELSAKLGITRSAVYDWIKAGKLEAHQTPAGRWHIIWDQAVEARCRDMIAASVRLGRRHRSAHSACDGEITAPDLGARLGVNTTVVLDWVHAGKLAAHQTAAGRWHVVWDEAVEARCRDMIASSVRLAPKERGGAGACDGELSIRQLTIRLGIGRGTVLAWIHAGKLAAHQTAVGYWRIPFDESVEARCREWIAASPRLARRQRTQQTSEGGAV</sequence>
<dbReference type="CDD" id="cd00338">
    <property type="entry name" value="Ser_Recombinase"/>
    <property type="match status" value="1"/>
</dbReference>
<feature type="domain" description="Recombinase" evidence="2">
    <location>
        <begin position="173"/>
        <end position="316"/>
    </location>
</feature>
<protein>
    <submittedName>
        <fullName evidence="3">Recombinase</fullName>
    </submittedName>
</protein>
<feature type="domain" description="Resolvase/invertase-type recombinase catalytic" evidence="1">
    <location>
        <begin position="15"/>
        <end position="166"/>
    </location>
</feature>
<name>A0A6I4MVS5_9ACTN</name>
<dbReference type="GO" id="GO:0003677">
    <property type="term" value="F:DNA binding"/>
    <property type="evidence" value="ECO:0007669"/>
    <property type="project" value="InterPro"/>
</dbReference>
<dbReference type="EMBL" id="WBMS02000073">
    <property type="protein sequence ID" value="MWA07401.1"/>
    <property type="molecule type" value="Genomic_DNA"/>
</dbReference>
<dbReference type="InterPro" id="IPR036162">
    <property type="entry name" value="Resolvase-like_N_sf"/>
</dbReference>
<comment type="caution">
    <text evidence="3">The sequence shown here is derived from an EMBL/GenBank/DDBJ whole genome shotgun (WGS) entry which is preliminary data.</text>
</comment>
<dbReference type="Pfam" id="PF12728">
    <property type="entry name" value="HTH_17"/>
    <property type="match status" value="1"/>
</dbReference>
<dbReference type="Gene3D" id="3.40.50.1390">
    <property type="entry name" value="Resolvase, N-terminal catalytic domain"/>
    <property type="match status" value="1"/>
</dbReference>
<dbReference type="InterPro" id="IPR050639">
    <property type="entry name" value="SSR_resolvase"/>
</dbReference>
<dbReference type="Gene3D" id="3.90.1750.20">
    <property type="entry name" value="Putative Large Serine Recombinase, Chain B, Domain 2"/>
    <property type="match status" value="1"/>
</dbReference>
<organism evidence="3 4">
    <name type="scientific">Actinomadura physcomitrii</name>
    <dbReference type="NCBI Taxonomy" id="2650748"/>
    <lineage>
        <taxon>Bacteria</taxon>
        <taxon>Bacillati</taxon>
        <taxon>Actinomycetota</taxon>
        <taxon>Actinomycetes</taxon>
        <taxon>Streptosporangiales</taxon>
        <taxon>Thermomonosporaceae</taxon>
        <taxon>Actinomadura</taxon>
    </lineage>
</organism>
<dbReference type="Pfam" id="PF13408">
    <property type="entry name" value="Zn_ribbon_recom"/>
    <property type="match status" value="1"/>
</dbReference>
<evidence type="ECO:0000313" key="3">
    <source>
        <dbReference type="EMBL" id="MWA07401.1"/>
    </source>
</evidence>
<dbReference type="PROSITE" id="PS51737">
    <property type="entry name" value="RECOMBINASE_DNA_BIND"/>
    <property type="match status" value="1"/>
</dbReference>
<keyword evidence="4" id="KW-1185">Reference proteome</keyword>
<evidence type="ECO:0000259" key="1">
    <source>
        <dbReference type="PROSITE" id="PS51736"/>
    </source>
</evidence>
<dbReference type="SUPFAM" id="SSF53041">
    <property type="entry name" value="Resolvase-like"/>
    <property type="match status" value="1"/>
</dbReference>
<reference evidence="3" key="1">
    <citation type="submission" date="2019-12" db="EMBL/GenBank/DDBJ databases">
        <title>Actinomadura physcomitrii sp. nov., a novel actinomycete isolated from moss [Physcomitrium sphaericum (Ludw) Fuernr].</title>
        <authorList>
            <person name="Zhuang X."/>
        </authorList>
    </citation>
    <scope>NUCLEOTIDE SEQUENCE [LARGE SCALE GENOMIC DNA]</scope>
    <source>
        <strain evidence="3">LD22</strain>
    </source>
</reference>
<dbReference type="InterPro" id="IPR038109">
    <property type="entry name" value="DNA_bind_recomb_sf"/>
</dbReference>
<dbReference type="InterPro" id="IPR011109">
    <property type="entry name" value="DNA_bind_recombinase_dom"/>
</dbReference>
<accession>A0A6I4MVS5</accession>
<dbReference type="GO" id="GO:0000150">
    <property type="term" value="F:DNA strand exchange activity"/>
    <property type="evidence" value="ECO:0007669"/>
    <property type="project" value="InterPro"/>
</dbReference>
<dbReference type="PROSITE" id="PS51736">
    <property type="entry name" value="RECOMBINASES_3"/>
    <property type="match status" value="1"/>
</dbReference>
<proteinExistence type="predicted"/>
<dbReference type="SMART" id="SM00857">
    <property type="entry name" value="Resolvase"/>
    <property type="match status" value="1"/>
</dbReference>
<dbReference type="InterPro" id="IPR041657">
    <property type="entry name" value="HTH_17"/>
</dbReference>
<dbReference type="InterPro" id="IPR025827">
    <property type="entry name" value="Zn_ribbon_recom_dom"/>
</dbReference>
<dbReference type="PANTHER" id="PTHR30461:SF23">
    <property type="entry name" value="DNA RECOMBINASE-RELATED"/>
    <property type="match status" value="1"/>
</dbReference>
<dbReference type="Pfam" id="PF00239">
    <property type="entry name" value="Resolvase"/>
    <property type="match status" value="1"/>
</dbReference>
<gene>
    <name evidence="3" type="ORF">F8568_045170</name>
</gene>
<dbReference type="AlphaFoldDB" id="A0A6I4MVS5"/>